<keyword evidence="4" id="KW-1185">Reference proteome</keyword>
<dbReference type="InterPro" id="IPR036116">
    <property type="entry name" value="FN3_sf"/>
</dbReference>
<dbReference type="InterPro" id="IPR013783">
    <property type="entry name" value="Ig-like_fold"/>
</dbReference>
<name>A0A376B352_9ASCO</name>
<organism evidence="3 4">
    <name type="scientific">Saccharomycodes ludwigii</name>
    <dbReference type="NCBI Taxonomy" id="36035"/>
    <lineage>
        <taxon>Eukaryota</taxon>
        <taxon>Fungi</taxon>
        <taxon>Dikarya</taxon>
        <taxon>Ascomycota</taxon>
        <taxon>Saccharomycotina</taxon>
        <taxon>Saccharomycetes</taxon>
        <taxon>Saccharomycodales</taxon>
        <taxon>Saccharomycodaceae</taxon>
        <taxon>Saccharomycodes</taxon>
    </lineage>
</organism>
<dbReference type="SMART" id="SM00292">
    <property type="entry name" value="BRCT"/>
    <property type="match status" value="1"/>
</dbReference>
<accession>A0A376B352</accession>
<feature type="compositionally biased region" description="Polar residues" evidence="1">
    <location>
        <begin position="140"/>
        <end position="158"/>
    </location>
</feature>
<dbReference type="InterPro" id="IPR031673">
    <property type="entry name" value="Chs5_N"/>
</dbReference>
<reference evidence="4" key="1">
    <citation type="submission" date="2018-06" db="EMBL/GenBank/DDBJ databases">
        <authorList>
            <person name="Guldener U."/>
        </authorList>
    </citation>
    <scope>NUCLEOTIDE SEQUENCE [LARGE SCALE GENOMIC DNA]</scope>
    <source>
        <strain evidence="4">UTAD17</strain>
    </source>
</reference>
<dbReference type="EMBL" id="UFAJ01000024">
    <property type="protein sequence ID" value="SSD58560.1"/>
    <property type="molecule type" value="Genomic_DNA"/>
</dbReference>
<evidence type="ECO:0000313" key="3">
    <source>
        <dbReference type="EMBL" id="SSD58560.1"/>
    </source>
</evidence>
<feature type="compositionally biased region" description="Basic and acidic residues" evidence="1">
    <location>
        <begin position="406"/>
        <end position="426"/>
    </location>
</feature>
<feature type="compositionally biased region" description="Basic and acidic residues" evidence="1">
    <location>
        <begin position="387"/>
        <end position="396"/>
    </location>
</feature>
<dbReference type="PROSITE" id="PS50172">
    <property type="entry name" value="BRCT"/>
    <property type="match status" value="1"/>
</dbReference>
<dbReference type="Pfam" id="PF16893">
    <property type="entry name" value="fn3_2"/>
    <property type="match status" value="2"/>
</dbReference>
<gene>
    <name evidence="3" type="ORF">SCODWIG_00321</name>
</gene>
<protein>
    <recommendedName>
        <fullName evidence="2">BRCT domain-containing protein</fullName>
    </recommendedName>
</protein>
<dbReference type="SUPFAM" id="SSF49265">
    <property type="entry name" value="Fibronectin type III"/>
    <property type="match status" value="1"/>
</dbReference>
<dbReference type="Gene3D" id="2.60.40.10">
    <property type="entry name" value="Immunoglobulins"/>
    <property type="match status" value="1"/>
</dbReference>
<feature type="compositionally biased region" description="Basic and acidic residues" evidence="1">
    <location>
        <begin position="685"/>
        <end position="707"/>
    </location>
</feature>
<feature type="compositionally biased region" description="Low complexity" evidence="1">
    <location>
        <begin position="477"/>
        <end position="490"/>
    </location>
</feature>
<feature type="compositionally biased region" description="Basic and acidic residues" evidence="1">
    <location>
        <begin position="573"/>
        <end position="583"/>
    </location>
</feature>
<dbReference type="PANTHER" id="PTHR47351:SF1">
    <property type="entry name" value="CHITIN BIOSYNTHESIS PROTEIN CHS5"/>
    <property type="match status" value="1"/>
</dbReference>
<dbReference type="InterPro" id="IPR001357">
    <property type="entry name" value="BRCT_dom"/>
</dbReference>
<feature type="compositionally biased region" description="Basic and acidic residues" evidence="1">
    <location>
        <begin position="340"/>
        <end position="361"/>
    </location>
</feature>
<evidence type="ECO:0000313" key="4">
    <source>
        <dbReference type="Proteomes" id="UP000262825"/>
    </source>
</evidence>
<feature type="region of interest" description="Disordered" evidence="1">
    <location>
        <begin position="340"/>
        <end position="707"/>
    </location>
</feature>
<feature type="compositionally biased region" description="Acidic residues" evidence="1">
    <location>
        <begin position="491"/>
        <end position="504"/>
    </location>
</feature>
<feature type="compositionally biased region" description="Basic and acidic residues" evidence="1">
    <location>
        <begin position="439"/>
        <end position="455"/>
    </location>
</feature>
<dbReference type="AlphaFoldDB" id="A0A376B352"/>
<feature type="compositionally biased region" description="Basic and acidic residues" evidence="1">
    <location>
        <begin position="505"/>
        <end position="518"/>
    </location>
</feature>
<dbReference type="GO" id="GO:0034044">
    <property type="term" value="C:exomer complex"/>
    <property type="evidence" value="ECO:0007669"/>
    <property type="project" value="TreeGrafter"/>
</dbReference>
<dbReference type="Gene3D" id="3.40.50.10190">
    <property type="entry name" value="BRCT domain"/>
    <property type="match status" value="1"/>
</dbReference>
<evidence type="ECO:0000259" key="2">
    <source>
        <dbReference type="PROSITE" id="PS50172"/>
    </source>
</evidence>
<dbReference type="Pfam" id="PF16892">
    <property type="entry name" value="CHS5_N"/>
    <property type="match status" value="1"/>
</dbReference>
<dbReference type="Gene3D" id="6.20.120.50">
    <property type="match status" value="1"/>
</dbReference>
<feature type="domain" description="BRCT" evidence="2">
    <location>
        <begin position="212"/>
        <end position="310"/>
    </location>
</feature>
<dbReference type="InterPro" id="IPR031669">
    <property type="entry name" value="Fn3_2"/>
</dbReference>
<dbReference type="SUPFAM" id="SSF52113">
    <property type="entry name" value="BRCT domain"/>
    <property type="match status" value="1"/>
</dbReference>
<evidence type="ECO:0000256" key="1">
    <source>
        <dbReference type="SAM" id="MobiDB-lite"/>
    </source>
</evidence>
<feature type="region of interest" description="Disordered" evidence="1">
    <location>
        <begin position="140"/>
        <end position="159"/>
    </location>
</feature>
<dbReference type="Pfam" id="PF00533">
    <property type="entry name" value="BRCT"/>
    <property type="match status" value="1"/>
</dbReference>
<dbReference type="InterPro" id="IPR036420">
    <property type="entry name" value="BRCT_dom_sf"/>
</dbReference>
<feature type="compositionally biased region" description="Acidic residues" evidence="1">
    <location>
        <begin position="457"/>
        <end position="473"/>
    </location>
</feature>
<dbReference type="GO" id="GO:0046983">
    <property type="term" value="F:protein dimerization activity"/>
    <property type="evidence" value="ECO:0007669"/>
    <property type="project" value="InterPro"/>
</dbReference>
<dbReference type="InterPro" id="IPR003961">
    <property type="entry name" value="FN3_dom"/>
</dbReference>
<proteinExistence type="predicted"/>
<feature type="compositionally biased region" description="Acidic residues" evidence="1">
    <location>
        <begin position="584"/>
        <end position="595"/>
    </location>
</feature>
<dbReference type="PANTHER" id="PTHR47351">
    <property type="entry name" value="CHITIN BIOSYNTHESIS PROTEIN CHS5"/>
    <property type="match status" value="1"/>
</dbReference>
<dbReference type="InterPro" id="IPR052827">
    <property type="entry name" value="CHS_Export/Cell_Fusion_Reg"/>
</dbReference>
<dbReference type="Proteomes" id="UP000262825">
    <property type="component" value="Unassembled WGS sequence"/>
</dbReference>
<feature type="compositionally biased region" description="Acidic residues" evidence="1">
    <location>
        <begin position="429"/>
        <end position="438"/>
    </location>
</feature>
<dbReference type="GO" id="GO:0006893">
    <property type="term" value="P:Golgi to plasma membrane transport"/>
    <property type="evidence" value="ECO:0007669"/>
    <property type="project" value="TreeGrafter"/>
</dbReference>
<dbReference type="GO" id="GO:0000747">
    <property type="term" value="P:conjugation with cellular fusion"/>
    <property type="evidence" value="ECO:0007669"/>
    <property type="project" value="TreeGrafter"/>
</dbReference>
<feature type="compositionally biased region" description="Basic and acidic residues" evidence="1">
    <location>
        <begin position="660"/>
        <end position="673"/>
    </location>
</feature>
<feature type="compositionally biased region" description="Basic and acidic residues" evidence="1">
    <location>
        <begin position="596"/>
        <end position="618"/>
    </location>
</feature>
<feature type="compositionally biased region" description="Acidic residues" evidence="1">
    <location>
        <begin position="519"/>
        <end position="560"/>
    </location>
</feature>
<feature type="compositionally biased region" description="Basic and acidic residues" evidence="1">
    <location>
        <begin position="633"/>
        <end position="645"/>
    </location>
</feature>
<dbReference type="VEuPathDB" id="FungiDB:SCODWIG_00321"/>
<dbReference type="SMART" id="SM00060">
    <property type="entry name" value="FN3"/>
    <property type="match status" value="1"/>
</dbReference>
<dbReference type="GO" id="GO:0005802">
    <property type="term" value="C:trans-Golgi network"/>
    <property type="evidence" value="ECO:0007669"/>
    <property type="project" value="TreeGrafter"/>
</dbReference>
<sequence>MTTTTATDISSTNTQSNQKGEGIVSLTVGKVDASIALLTTDDHLIIEFPTILLPEDIKTGSIVQFNVSHNYESESNVFTKFLNLQNDIFQKYGQLEPSPPHLSKLNVTQTSCILKWDNLNLGSVDLKSLILYKSTIKPENANSGSSIPDNAQSSTGAATHTKMERITMIPNPIKTNSFKISGLSVDTSYEFQLKMSTTSGTYYSNRLAIKTHKMTDMSGITCCLGKLDTTLQITENDIKSCLDSIGAKPLQNKVTIDTTHYITNEVDEVDNDQDEELEKAKRNNIPIVKPEWVRACQVEKRIIGVRGFYYQNPVGGADDMTGNYKFDKSLTEAYLSKISAEEKTETGKDQEAVTEVQKENKMEEEEENNIEKEDKASSGNSEQEGGLEDKDFKTEDLNEELTTDNEQSKEQKEDVLKNDKKIKAVDLNDQQEDEDEEGKYENIIEQAGKEEKSMEEPMVEEGKEEEPVEETKDEEPVGGNNEESVGGNNEEPIEENKGEEEELMGENKENPVEGNKEEPVEEEPVKEEPVEEEPVEEEPVEEEPVEEEPVEEEPVEEEPTEETKEEPVEEEPIEKTKEEPIEENKEEEPVDEEPVEEKPTEENKVEEETLEENKKEGEIEGSNEEQTPPIESESLKEDVDIKSDLPIEQQEATVQDIESENLKKEVEATKSNELEETPSANGVINKKEFEDKEPKPEEYNSEKTSNK</sequence>